<accession>U5ENV0</accession>
<keyword evidence="2" id="KW-0732">Signal</keyword>
<feature type="compositionally biased region" description="Acidic residues" evidence="1">
    <location>
        <begin position="218"/>
        <end position="227"/>
    </location>
</feature>
<name>U5ENV0_9DIPT</name>
<feature type="signal peptide" evidence="2">
    <location>
        <begin position="1"/>
        <end position="20"/>
    </location>
</feature>
<feature type="compositionally biased region" description="Basic and acidic residues" evidence="1">
    <location>
        <begin position="228"/>
        <end position="262"/>
    </location>
</feature>
<reference evidence="3" key="1">
    <citation type="journal article" date="2014" name="Insect Biochem. Mol. Biol.">
        <title>An insight into the sialome of the frog biting fly, Corethrella appendiculata.</title>
        <authorList>
            <person name="Ribeiro J.M.C."/>
            <person name="Chagas A.C."/>
            <person name="Pham V.M."/>
            <person name="Lounibos L.P."/>
            <person name="Calvo E."/>
        </authorList>
    </citation>
    <scope>NUCLEOTIDE SEQUENCE</scope>
    <source>
        <tissue evidence="3">Salivary glands</tissue>
    </source>
</reference>
<feature type="region of interest" description="Disordered" evidence="1">
    <location>
        <begin position="123"/>
        <end position="142"/>
    </location>
</feature>
<feature type="region of interest" description="Disordered" evidence="1">
    <location>
        <begin position="180"/>
        <end position="279"/>
    </location>
</feature>
<evidence type="ECO:0000313" key="3">
    <source>
        <dbReference type="EMBL" id="JAB55942.1"/>
    </source>
</evidence>
<proteinExistence type="evidence at transcript level"/>
<feature type="compositionally biased region" description="Basic and acidic residues" evidence="1">
    <location>
        <begin position="180"/>
        <end position="217"/>
    </location>
</feature>
<protein>
    <submittedName>
        <fullName evidence="3">Putative secreted mucin</fullName>
    </submittedName>
</protein>
<organism evidence="3">
    <name type="scientific">Corethrella appendiculata</name>
    <dbReference type="NCBI Taxonomy" id="1370023"/>
    <lineage>
        <taxon>Eukaryota</taxon>
        <taxon>Metazoa</taxon>
        <taxon>Ecdysozoa</taxon>
        <taxon>Arthropoda</taxon>
        <taxon>Hexapoda</taxon>
        <taxon>Insecta</taxon>
        <taxon>Pterygota</taxon>
        <taxon>Neoptera</taxon>
        <taxon>Endopterygota</taxon>
        <taxon>Diptera</taxon>
        <taxon>Nematocera</taxon>
        <taxon>Culicoidea</taxon>
        <taxon>Chaoboridae</taxon>
        <taxon>Corethrella</taxon>
    </lineage>
</organism>
<dbReference type="EMBL" id="GANO01003929">
    <property type="protein sequence ID" value="JAB55942.1"/>
    <property type="molecule type" value="mRNA"/>
</dbReference>
<evidence type="ECO:0000256" key="2">
    <source>
        <dbReference type="SAM" id="SignalP"/>
    </source>
</evidence>
<dbReference type="AlphaFoldDB" id="U5ENV0"/>
<evidence type="ECO:0000256" key="1">
    <source>
        <dbReference type="SAM" id="MobiDB-lite"/>
    </source>
</evidence>
<feature type="chain" id="PRO_5004659675" evidence="2">
    <location>
        <begin position="21"/>
        <end position="279"/>
    </location>
</feature>
<sequence>MKFLASLLVFGFLSTTFVNSFPANSKSNPDDETEFVIVPLEKNANRYGNGYPSSFDIVDTDDFPPPHLGPYPGFFPSVNPLTWQLRGFFDDVFRRLHDRVSTGWNNVPSFGIPSFIPRPGLWPTDIDVDGDSEDGKKNSTSTTKIIDGHKVTINDTYFTKNDEFGTSLFKVRVIDVKPVDDDSEKTPAADGDKDAEPDLRNGADDKDNKSTEKPRDTELDESDEEDQEKDKKEADDKENAIDNDEEPTKKAEDGEVNNKKEETDDDDDTVDASTPADLP</sequence>